<protein>
    <recommendedName>
        <fullName evidence="4">non-specific serine/threonine protein kinase</fullName>
        <ecNumber evidence="4">2.7.11.1</ecNumber>
    </recommendedName>
</protein>
<sequence>MEKFLLKNQCIINQIKFVVSIAVLTVTFLSTSIQLASAIEGNETDRLALLTLKQHLVGANSPGPLLSWNASLHFCYWYGIRCDRNRQRVIGLQLGTLKVAAAGTITPSIGNLSALRVVNLSDNSLQGTIPREFGYLKQLRLLDLSNNDLHGNIPIELNNCSSMQNINLTLNSLTGKIPFGSSDYHMKNLTMLTLAANYLSGGIPSSLANLSSLDSLKLSRNQLEGNLPNDLSRLSNLKVLVFSRNNLSGTIPSSIYNLSSLTYIDMGSNKLSGEIAPEIGFLFPKLEILYIGGNQFTGKIPRSLANISSLDQLDINSNGFCGPVPENLGKLQNLTLLAIDYNHLGSGKDGDLDFVSSLTNCSGLKLLAIHNNRLGGVLPDSVANLSTQIENLFMGENRISGNIQGIGNLVKLTQLDLGGNLLTGKIPSSIGKLQNLVTFNLSMNHLSGPIPSSIGNLSQLSLLDLNGNNFEGRVPLTLKNCKDMSKLYLSGNELHGDVSNQLIGSFEKLITLNLSHNSFTGVFPSDIVNSKDLVELYVNNNNFIGRIPSQIGDISELRFLHMQGNHFDGNIPLSFGLLRAIESLDLSANNLSNTIPSELQKLPFLLSLNLSFNQLEGEVPREGVFKNTSQFSIIGNQNLCGGIPEIQLPRCSVNQESKNKGSALSTQALLIMILSILIVSILVAVIVVICWRKRSRREPINRPATPLLSVGCSRVSYQELLEATNGFSASNLLGEGAFGTVYKGILHQHKNPIVVKVLNLQNAGAIKSFEVECEALRKIRHRNLVKVITSCSSIDFKGNDFKAIVLEFMANGSLDKWLKCDSSRHLDFGQMLDVAIDVGNALDHLHHQCESMIIHRDLKPANVLLNNDMVAHVSDFGIAMILSDTTSKLGLVQATSSLIKGTIGYIAPEYGMGGPTSPEGDIYSYGILLLEMITGKMPTDELFNNGSGLHNFCKMGLMSLQQLKEIVDIRLLKQINDPNKSQNMEVDGDDIMWKCFVAFINVGVACSVEVPFERMKIEDAIKELQAIKRMCQYHHIVNQSNC</sequence>
<evidence type="ECO:0000256" key="4">
    <source>
        <dbReference type="ARBA" id="ARBA00012513"/>
    </source>
</evidence>
<keyword evidence="6" id="KW-0723">Serine/threonine-protein kinase</keyword>
<dbReference type="FunFam" id="1.10.510.10:FF:000358">
    <property type="entry name" value="Putative leucine-rich repeat receptor-like serine/threonine-protein kinase"/>
    <property type="match status" value="1"/>
</dbReference>
<dbReference type="GO" id="GO:0004674">
    <property type="term" value="F:protein serine/threonine kinase activity"/>
    <property type="evidence" value="ECO:0007669"/>
    <property type="project" value="UniProtKB-KW"/>
</dbReference>
<comment type="similarity">
    <text evidence="3">Belongs to the RLP family.</text>
</comment>
<dbReference type="PROSITE" id="PS00108">
    <property type="entry name" value="PROTEIN_KINASE_ST"/>
    <property type="match status" value="1"/>
</dbReference>
<keyword evidence="8" id="KW-0433">Leucine-rich repeat</keyword>
<dbReference type="SUPFAM" id="SSF56112">
    <property type="entry name" value="Protein kinase-like (PK-like)"/>
    <property type="match status" value="1"/>
</dbReference>
<dbReference type="Pfam" id="PF08263">
    <property type="entry name" value="LRRNT_2"/>
    <property type="match status" value="1"/>
</dbReference>
<accession>A0A5D2J9F9</accession>
<evidence type="ECO:0000256" key="18">
    <source>
        <dbReference type="ARBA" id="ARBA00023170"/>
    </source>
</evidence>
<keyword evidence="12" id="KW-0677">Repeat</keyword>
<dbReference type="InterPro" id="IPR050647">
    <property type="entry name" value="Plant_LRR-RLKs"/>
</dbReference>
<keyword evidence="10 23" id="KW-0812">Transmembrane</keyword>
<evidence type="ECO:0000256" key="8">
    <source>
        <dbReference type="ARBA" id="ARBA00022614"/>
    </source>
</evidence>
<evidence type="ECO:0000256" key="1">
    <source>
        <dbReference type="ARBA" id="ARBA00004251"/>
    </source>
</evidence>
<feature type="binding site" evidence="22">
    <location>
        <position position="756"/>
    </location>
    <ligand>
        <name>ATP</name>
        <dbReference type="ChEBI" id="CHEBI:30616"/>
    </ligand>
</feature>
<dbReference type="AlphaFoldDB" id="A0A5D2J9F9"/>
<dbReference type="SMART" id="SM00369">
    <property type="entry name" value="LRR_TYP"/>
    <property type="match status" value="8"/>
</dbReference>
<comment type="similarity">
    <text evidence="2">Belongs to the protein kinase superfamily. Ser/Thr protein kinase family.</text>
</comment>
<feature type="domain" description="Protein kinase" evidence="24">
    <location>
        <begin position="727"/>
        <end position="1037"/>
    </location>
</feature>
<evidence type="ECO:0000256" key="21">
    <source>
        <dbReference type="ARBA" id="ARBA00048679"/>
    </source>
</evidence>
<dbReference type="InterPro" id="IPR011009">
    <property type="entry name" value="Kinase-like_dom_sf"/>
</dbReference>
<dbReference type="SUPFAM" id="SSF52058">
    <property type="entry name" value="L domain-like"/>
    <property type="match status" value="2"/>
</dbReference>
<dbReference type="Pfam" id="PF13855">
    <property type="entry name" value="LRR_8"/>
    <property type="match status" value="1"/>
</dbReference>
<organism evidence="25 26">
    <name type="scientific">Gossypium tomentosum</name>
    <name type="common">Hawaiian cotton</name>
    <name type="synonym">Gossypium sandvicense</name>
    <dbReference type="NCBI Taxonomy" id="34277"/>
    <lineage>
        <taxon>Eukaryota</taxon>
        <taxon>Viridiplantae</taxon>
        <taxon>Streptophyta</taxon>
        <taxon>Embryophyta</taxon>
        <taxon>Tracheophyta</taxon>
        <taxon>Spermatophyta</taxon>
        <taxon>Magnoliopsida</taxon>
        <taxon>eudicotyledons</taxon>
        <taxon>Gunneridae</taxon>
        <taxon>Pentapetalae</taxon>
        <taxon>rosids</taxon>
        <taxon>malvids</taxon>
        <taxon>Malvales</taxon>
        <taxon>Malvaceae</taxon>
        <taxon>Malvoideae</taxon>
        <taxon>Gossypium</taxon>
    </lineage>
</organism>
<dbReference type="Proteomes" id="UP000322667">
    <property type="component" value="Chromosome D10"/>
</dbReference>
<dbReference type="InterPro" id="IPR032675">
    <property type="entry name" value="LRR_dom_sf"/>
</dbReference>
<dbReference type="Pfam" id="PF00560">
    <property type="entry name" value="LRR_1"/>
    <property type="match status" value="8"/>
</dbReference>
<evidence type="ECO:0000256" key="10">
    <source>
        <dbReference type="ARBA" id="ARBA00022692"/>
    </source>
</evidence>
<keyword evidence="19" id="KW-0325">Glycoprotein</keyword>
<dbReference type="GO" id="GO:0005524">
    <property type="term" value="F:ATP binding"/>
    <property type="evidence" value="ECO:0007669"/>
    <property type="project" value="UniProtKB-UniRule"/>
</dbReference>
<keyword evidence="18" id="KW-0675">Receptor</keyword>
<dbReference type="GO" id="GO:0033612">
    <property type="term" value="F:receptor serine/threonine kinase binding"/>
    <property type="evidence" value="ECO:0007669"/>
    <property type="project" value="TreeGrafter"/>
</dbReference>
<evidence type="ECO:0000256" key="2">
    <source>
        <dbReference type="ARBA" id="ARBA00008684"/>
    </source>
</evidence>
<keyword evidence="7" id="KW-0597">Phosphoprotein</keyword>
<evidence type="ECO:0000313" key="26">
    <source>
        <dbReference type="Proteomes" id="UP000322667"/>
    </source>
</evidence>
<dbReference type="GO" id="GO:0005886">
    <property type="term" value="C:plasma membrane"/>
    <property type="evidence" value="ECO:0007669"/>
    <property type="project" value="UniProtKB-SubCell"/>
</dbReference>
<dbReference type="Pfam" id="PF00069">
    <property type="entry name" value="Pkinase"/>
    <property type="match status" value="1"/>
</dbReference>
<dbReference type="InterPro" id="IPR000719">
    <property type="entry name" value="Prot_kinase_dom"/>
</dbReference>
<dbReference type="FunFam" id="3.80.10.10:FF:001158">
    <property type="entry name" value="Leucine-rich repeat protein kinase family protein"/>
    <property type="match status" value="1"/>
</dbReference>
<dbReference type="InterPro" id="IPR013210">
    <property type="entry name" value="LRR_N_plant-typ"/>
</dbReference>
<comment type="subcellular location">
    <subcellularLocation>
        <location evidence="1">Cell membrane</location>
        <topology evidence="1">Single-pass type I membrane protein</topology>
    </subcellularLocation>
</comment>
<evidence type="ECO:0000256" key="7">
    <source>
        <dbReference type="ARBA" id="ARBA00022553"/>
    </source>
</evidence>
<evidence type="ECO:0000256" key="12">
    <source>
        <dbReference type="ARBA" id="ARBA00022737"/>
    </source>
</evidence>
<evidence type="ECO:0000256" key="11">
    <source>
        <dbReference type="ARBA" id="ARBA00022729"/>
    </source>
</evidence>
<keyword evidence="5" id="KW-1003">Cell membrane</keyword>
<dbReference type="PANTHER" id="PTHR48056">
    <property type="entry name" value="LRR RECEPTOR-LIKE SERINE/THREONINE-PROTEIN KINASE-RELATED"/>
    <property type="match status" value="1"/>
</dbReference>
<keyword evidence="9" id="KW-0808">Transferase</keyword>
<comment type="catalytic activity">
    <reaction evidence="21">
        <text>L-seryl-[protein] + ATP = O-phospho-L-seryl-[protein] + ADP + H(+)</text>
        <dbReference type="Rhea" id="RHEA:17989"/>
        <dbReference type="Rhea" id="RHEA-COMP:9863"/>
        <dbReference type="Rhea" id="RHEA-COMP:11604"/>
        <dbReference type="ChEBI" id="CHEBI:15378"/>
        <dbReference type="ChEBI" id="CHEBI:29999"/>
        <dbReference type="ChEBI" id="CHEBI:30616"/>
        <dbReference type="ChEBI" id="CHEBI:83421"/>
        <dbReference type="ChEBI" id="CHEBI:456216"/>
        <dbReference type="EC" id="2.7.11.1"/>
    </reaction>
</comment>
<dbReference type="InterPro" id="IPR001611">
    <property type="entry name" value="Leu-rich_rpt"/>
</dbReference>
<dbReference type="SMART" id="SM00365">
    <property type="entry name" value="LRR_SD22"/>
    <property type="match status" value="7"/>
</dbReference>
<evidence type="ECO:0000256" key="22">
    <source>
        <dbReference type="PROSITE-ProRule" id="PRU10141"/>
    </source>
</evidence>
<dbReference type="FunFam" id="3.80.10.10:FF:000275">
    <property type="entry name" value="Leucine-rich repeat receptor-like protein kinase"/>
    <property type="match status" value="1"/>
</dbReference>
<dbReference type="SMART" id="SM00220">
    <property type="entry name" value="S_TKc"/>
    <property type="match status" value="1"/>
</dbReference>
<dbReference type="EMBL" id="CM017632">
    <property type="protein sequence ID" value="TYH51264.1"/>
    <property type="molecule type" value="Genomic_DNA"/>
</dbReference>
<evidence type="ECO:0000256" key="6">
    <source>
        <dbReference type="ARBA" id="ARBA00022527"/>
    </source>
</evidence>
<dbReference type="FunFam" id="3.30.200.20:FF:000432">
    <property type="entry name" value="LRR receptor-like serine/threonine-protein kinase EFR"/>
    <property type="match status" value="1"/>
</dbReference>
<keyword evidence="26" id="KW-1185">Reference proteome</keyword>
<keyword evidence="15 22" id="KW-0067">ATP-binding</keyword>
<keyword evidence="16 23" id="KW-1133">Transmembrane helix</keyword>
<evidence type="ECO:0000259" key="24">
    <source>
        <dbReference type="PROSITE" id="PS50011"/>
    </source>
</evidence>
<dbReference type="PROSITE" id="PS00107">
    <property type="entry name" value="PROTEIN_KINASE_ATP"/>
    <property type="match status" value="1"/>
</dbReference>
<keyword evidence="17 23" id="KW-0472">Membrane</keyword>
<gene>
    <name evidence="25" type="ORF">ES332_D10G260800v1</name>
</gene>
<name>A0A5D2J9F9_GOSTO</name>
<evidence type="ECO:0000256" key="3">
    <source>
        <dbReference type="ARBA" id="ARBA00009592"/>
    </source>
</evidence>
<keyword evidence="14" id="KW-0418">Kinase</keyword>
<evidence type="ECO:0000256" key="20">
    <source>
        <dbReference type="ARBA" id="ARBA00047899"/>
    </source>
</evidence>
<dbReference type="Gene3D" id="3.80.10.10">
    <property type="entry name" value="Ribonuclease Inhibitor"/>
    <property type="match status" value="3"/>
</dbReference>
<dbReference type="Gene3D" id="3.30.200.20">
    <property type="entry name" value="Phosphorylase Kinase, domain 1"/>
    <property type="match status" value="1"/>
</dbReference>
<reference evidence="25 26" key="1">
    <citation type="submission" date="2019-07" db="EMBL/GenBank/DDBJ databases">
        <title>WGS assembly of Gossypium tomentosum.</title>
        <authorList>
            <person name="Chen Z.J."/>
            <person name="Sreedasyam A."/>
            <person name="Ando A."/>
            <person name="Song Q."/>
            <person name="De L."/>
            <person name="Hulse-Kemp A."/>
            <person name="Ding M."/>
            <person name="Ye W."/>
            <person name="Kirkbride R."/>
            <person name="Jenkins J."/>
            <person name="Plott C."/>
            <person name="Lovell J."/>
            <person name="Lin Y.-M."/>
            <person name="Vaughn R."/>
            <person name="Liu B."/>
            <person name="Li W."/>
            <person name="Simpson S."/>
            <person name="Scheffler B."/>
            <person name="Saski C."/>
            <person name="Grover C."/>
            <person name="Hu G."/>
            <person name="Conover J."/>
            <person name="Carlson J."/>
            <person name="Shu S."/>
            <person name="Boston L."/>
            <person name="Williams M."/>
            <person name="Peterson D."/>
            <person name="Mcgee K."/>
            <person name="Jones D."/>
            <person name="Wendel J."/>
            <person name="Stelly D."/>
            <person name="Grimwood J."/>
            <person name="Schmutz J."/>
        </authorList>
    </citation>
    <scope>NUCLEOTIDE SEQUENCE [LARGE SCALE GENOMIC DNA]</scope>
    <source>
        <strain evidence="25">7179.01</strain>
    </source>
</reference>
<evidence type="ECO:0000256" key="5">
    <source>
        <dbReference type="ARBA" id="ARBA00022475"/>
    </source>
</evidence>
<feature type="transmembrane region" description="Helical" evidence="23">
    <location>
        <begin position="668"/>
        <end position="691"/>
    </location>
</feature>
<keyword evidence="11" id="KW-0732">Signal</keyword>
<evidence type="ECO:0000256" key="14">
    <source>
        <dbReference type="ARBA" id="ARBA00022777"/>
    </source>
</evidence>
<evidence type="ECO:0000313" key="25">
    <source>
        <dbReference type="EMBL" id="TYH51264.1"/>
    </source>
</evidence>
<evidence type="ECO:0000256" key="23">
    <source>
        <dbReference type="SAM" id="Phobius"/>
    </source>
</evidence>
<evidence type="ECO:0000256" key="15">
    <source>
        <dbReference type="ARBA" id="ARBA00022840"/>
    </source>
</evidence>
<evidence type="ECO:0000256" key="16">
    <source>
        <dbReference type="ARBA" id="ARBA00022989"/>
    </source>
</evidence>
<proteinExistence type="inferred from homology"/>
<comment type="catalytic activity">
    <reaction evidence="20">
        <text>L-threonyl-[protein] + ATP = O-phospho-L-threonyl-[protein] + ADP + H(+)</text>
        <dbReference type="Rhea" id="RHEA:46608"/>
        <dbReference type="Rhea" id="RHEA-COMP:11060"/>
        <dbReference type="Rhea" id="RHEA-COMP:11605"/>
        <dbReference type="ChEBI" id="CHEBI:15378"/>
        <dbReference type="ChEBI" id="CHEBI:30013"/>
        <dbReference type="ChEBI" id="CHEBI:30616"/>
        <dbReference type="ChEBI" id="CHEBI:61977"/>
        <dbReference type="ChEBI" id="CHEBI:456216"/>
        <dbReference type="EC" id="2.7.11.1"/>
    </reaction>
</comment>
<dbReference type="InterPro" id="IPR017441">
    <property type="entry name" value="Protein_kinase_ATP_BS"/>
</dbReference>
<dbReference type="PROSITE" id="PS50011">
    <property type="entry name" value="PROTEIN_KINASE_DOM"/>
    <property type="match status" value="1"/>
</dbReference>
<evidence type="ECO:0000256" key="9">
    <source>
        <dbReference type="ARBA" id="ARBA00022679"/>
    </source>
</evidence>
<dbReference type="InterPro" id="IPR003591">
    <property type="entry name" value="Leu-rich_rpt_typical-subtyp"/>
</dbReference>
<keyword evidence="13 22" id="KW-0547">Nucleotide-binding</keyword>
<evidence type="ECO:0000256" key="13">
    <source>
        <dbReference type="ARBA" id="ARBA00022741"/>
    </source>
</evidence>
<evidence type="ECO:0000256" key="19">
    <source>
        <dbReference type="ARBA" id="ARBA00023180"/>
    </source>
</evidence>
<dbReference type="FunFam" id="3.80.10.10:FF:000288">
    <property type="entry name" value="LRR receptor-like serine/threonine-protein kinase EFR"/>
    <property type="match status" value="1"/>
</dbReference>
<dbReference type="EC" id="2.7.11.1" evidence="4"/>
<dbReference type="InterPro" id="IPR008271">
    <property type="entry name" value="Ser/Thr_kinase_AS"/>
</dbReference>
<dbReference type="PANTHER" id="PTHR48056:SF89">
    <property type="entry name" value="OS06G0585982 PROTEIN"/>
    <property type="match status" value="1"/>
</dbReference>
<evidence type="ECO:0000256" key="17">
    <source>
        <dbReference type="ARBA" id="ARBA00023136"/>
    </source>
</evidence>
<dbReference type="Gene3D" id="1.10.510.10">
    <property type="entry name" value="Transferase(Phosphotransferase) domain 1"/>
    <property type="match status" value="1"/>
</dbReference>